<dbReference type="CDD" id="cd00037">
    <property type="entry name" value="CLECT"/>
    <property type="match status" value="1"/>
</dbReference>
<dbReference type="Proteomes" id="UP000283509">
    <property type="component" value="Unassembled WGS sequence"/>
</dbReference>
<dbReference type="Pfam" id="PF00059">
    <property type="entry name" value="Lectin_C"/>
    <property type="match status" value="1"/>
</dbReference>
<evidence type="ECO:0000256" key="2">
    <source>
        <dbReference type="SAM" id="SignalP"/>
    </source>
</evidence>
<keyword evidence="5" id="KW-1185">Reference proteome</keyword>
<protein>
    <recommendedName>
        <fullName evidence="3">C-type lectin domain-containing protein</fullName>
    </recommendedName>
</protein>
<dbReference type="InterPro" id="IPR001304">
    <property type="entry name" value="C-type_lectin-like"/>
</dbReference>
<name>A0A3R7SR94_PENVA</name>
<feature type="compositionally biased region" description="Acidic residues" evidence="1">
    <location>
        <begin position="125"/>
        <end position="146"/>
    </location>
</feature>
<dbReference type="AlphaFoldDB" id="A0A3R7SR94"/>
<dbReference type="InterPro" id="IPR016186">
    <property type="entry name" value="C-type_lectin-like/link_sf"/>
</dbReference>
<feature type="chain" id="PRO_5018697718" description="C-type lectin domain-containing protein" evidence="2">
    <location>
        <begin position="25"/>
        <end position="185"/>
    </location>
</feature>
<evidence type="ECO:0000313" key="5">
    <source>
        <dbReference type="Proteomes" id="UP000283509"/>
    </source>
</evidence>
<keyword evidence="2" id="KW-0732">Signal</keyword>
<feature type="domain" description="C-type lectin" evidence="3">
    <location>
        <begin position="59"/>
        <end position="120"/>
    </location>
</feature>
<organism evidence="4 5">
    <name type="scientific">Penaeus vannamei</name>
    <name type="common">Whiteleg shrimp</name>
    <name type="synonym">Litopenaeus vannamei</name>
    <dbReference type="NCBI Taxonomy" id="6689"/>
    <lineage>
        <taxon>Eukaryota</taxon>
        <taxon>Metazoa</taxon>
        <taxon>Ecdysozoa</taxon>
        <taxon>Arthropoda</taxon>
        <taxon>Crustacea</taxon>
        <taxon>Multicrustacea</taxon>
        <taxon>Malacostraca</taxon>
        <taxon>Eumalacostraca</taxon>
        <taxon>Eucarida</taxon>
        <taxon>Decapoda</taxon>
        <taxon>Dendrobranchiata</taxon>
        <taxon>Penaeoidea</taxon>
        <taxon>Penaeidae</taxon>
        <taxon>Penaeus</taxon>
    </lineage>
</organism>
<dbReference type="InterPro" id="IPR016187">
    <property type="entry name" value="CTDL_fold"/>
</dbReference>
<reference evidence="4 5" key="2">
    <citation type="submission" date="2019-01" db="EMBL/GenBank/DDBJ databases">
        <title>The decoding of complex shrimp genome reveals the adaptation for benthos swimmer, frequently molting mechanism and breeding impact on genome.</title>
        <authorList>
            <person name="Sun Y."/>
            <person name="Gao Y."/>
            <person name="Yu Y."/>
        </authorList>
    </citation>
    <scope>NUCLEOTIDE SEQUENCE [LARGE SCALE GENOMIC DNA]</scope>
    <source>
        <tissue evidence="4">Muscle</tissue>
    </source>
</reference>
<dbReference type="Gene3D" id="3.10.100.10">
    <property type="entry name" value="Mannose-Binding Protein A, subunit A"/>
    <property type="match status" value="1"/>
</dbReference>
<dbReference type="PROSITE" id="PS50041">
    <property type="entry name" value="C_TYPE_LECTIN_2"/>
    <property type="match status" value="1"/>
</dbReference>
<comment type="caution">
    <text evidence="4">The sequence shown here is derived from an EMBL/GenBank/DDBJ whole genome shotgun (WGS) entry which is preliminary data.</text>
</comment>
<feature type="signal peptide" evidence="2">
    <location>
        <begin position="1"/>
        <end position="24"/>
    </location>
</feature>
<evidence type="ECO:0000259" key="3">
    <source>
        <dbReference type="PROSITE" id="PS50041"/>
    </source>
</evidence>
<gene>
    <name evidence="4" type="ORF">C7M84_010044</name>
</gene>
<evidence type="ECO:0000313" key="4">
    <source>
        <dbReference type="EMBL" id="ROT71631.1"/>
    </source>
</evidence>
<accession>A0A3R7SR94</accession>
<dbReference type="SUPFAM" id="SSF56436">
    <property type="entry name" value="C-type lectin-like"/>
    <property type="match status" value="1"/>
</dbReference>
<dbReference type="OrthoDB" id="441660at2759"/>
<reference evidence="4 5" key="1">
    <citation type="submission" date="2018-04" db="EMBL/GenBank/DDBJ databases">
        <authorList>
            <person name="Zhang X."/>
            <person name="Yuan J."/>
            <person name="Li F."/>
            <person name="Xiang J."/>
        </authorList>
    </citation>
    <scope>NUCLEOTIDE SEQUENCE [LARGE SCALE GENOMIC DNA]</scope>
    <source>
        <tissue evidence="4">Muscle</tissue>
    </source>
</reference>
<dbReference type="EMBL" id="QCYY01002272">
    <property type="protein sequence ID" value="ROT71631.1"/>
    <property type="molecule type" value="Genomic_DNA"/>
</dbReference>
<proteinExistence type="predicted"/>
<feature type="region of interest" description="Disordered" evidence="1">
    <location>
        <begin position="124"/>
        <end position="153"/>
    </location>
</feature>
<evidence type="ECO:0000256" key="1">
    <source>
        <dbReference type="SAM" id="MobiDB-lite"/>
    </source>
</evidence>
<sequence>MTSFITSLLFTACSLVLAPNAVVSQLQRNCPDNYVLLADKCYGFRRTVADWNNAHPGVYWIGGATRNQGAWTWVATGTPVNEQWWGGAHAPTSQRCAYFCSHTRKYWSSTCDVTKNFICEKSETEVEPEQEIETEEDFDPENEDADAERIPSLPSVRAELRSGASSATHSMAFVVFLLSLCAALV</sequence>